<proteinExistence type="predicted"/>
<name>A0A9E6RAH7_9HYPH</name>
<dbReference type="Proteomes" id="UP000825701">
    <property type="component" value="Chromosome"/>
</dbReference>
<evidence type="ECO:0000313" key="2">
    <source>
        <dbReference type="Proteomes" id="UP000825701"/>
    </source>
</evidence>
<dbReference type="AlphaFoldDB" id="A0A9E6RAH7"/>
<gene>
    <name evidence="1" type="ORF">K6K41_02405</name>
</gene>
<organism evidence="1 2">
    <name type="scientific">Chenggangzhangella methanolivorans</name>
    <dbReference type="NCBI Taxonomy" id="1437009"/>
    <lineage>
        <taxon>Bacteria</taxon>
        <taxon>Pseudomonadati</taxon>
        <taxon>Pseudomonadota</taxon>
        <taxon>Alphaproteobacteria</taxon>
        <taxon>Hyphomicrobiales</taxon>
        <taxon>Methylopilaceae</taxon>
        <taxon>Chenggangzhangella</taxon>
    </lineage>
</organism>
<protein>
    <submittedName>
        <fullName evidence="1">Uncharacterized protein</fullName>
    </submittedName>
</protein>
<reference evidence="1" key="1">
    <citation type="submission" date="2021-08" db="EMBL/GenBank/DDBJ databases">
        <authorList>
            <person name="Zhang H."/>
            <person name="Xu M."/>
            <person name="Yu Z."/>
            <person name="Yang L."/>
            <person name="Cai Y."/>
        </authorList>
    </citation>
    <scope>NUCLEOTIDE SEQUENCE</scope>
    <source>
        <strain evidence="1">CHL1</strain>
    </source>
</reference>
<dbReference type="EMBL" id="CP081869">
    <property type="protein sequence ID" value="QZO00597.1"/>
    <property type="molecule type" value="Genomic_DNA"/>
</dbReference>
<keyword evidence="2" id="KW-1185">Reference proteome</keyword>
<dbReference type="KEGG" id="cmet:K6K41_02405"/>
<sequence>MTGRPWAVALDIDGDVELVREFFPTAAEAELFGNACFSPMPFILVRIDQ</sequence>
<evidence type="ECO:0000313" key="1">
    <source>
        <dbReference type="EMBL" id="QZO00597.1"/>
    </source>
</evidence>
<dbReference type="RefSeq" id="WP_164919661.1">
    <property type="nucleotide sequence ID" value="NZ_CP081869.1"/>
</dbReference>
<accession>A0A9E6RAH7</accession>